<dbReference type="AlphaFoldDB" id="A0A1G8VV78"/>
<dbReference type="Gene3D" id="3.60.60.10">
    <property type="entry name" value="Penicillin V Acylase, Chain A"/>
    <property type="match status" value="1"/>
</dbReference>
<dbReference type="InterPro" id="IPR047801">
    <property type="entry name" value="Peptidase_C45"/>
</dbReference>
<dbReference type="EMBL" id="FNFL01000001">
    <property type="protein sequence ID" value="SDJ69879.1"/>
    <property type="molecule type" value="Genomic_DNA"/>
</dbReference>
<dbReference type="Pfam" id="PF03417">
    <property type="entry name" value="AAT"/>
    <property type="match status" value="1"/>
</dbReference>
<dbReference type="CDD" id="cd01935">
    <property type="entry name" value="Ntn_CGH_like"/>
    <property type="match status" value="1"/>
</dbReference>
<organism evidence="2 3">
    <name type="scientific">Sediminibacillus albus</name>
    <dbReference type="NCBI Taxonomy" id="407036"/>
    <lineage>
        <taxon>Bacteria</taxon>
        <taxon>Bacillati</taxon>
        <taxon>Bacillota</taxon>
        <taxon>Bacilli</taxon>
        <taxon>Bacillales</taxon>
        <taxon>Bacillaceae</taxon>
        <taxon>Sediminibacillus</taxon>
    </lineage>
</organism>
<reference evidence="2 3" key="1">
    <citation type="submission" date="2016-10" db="EMBL/GenBank/DDBJ databases">
        <authorList>
            <person name="de Groot N.N."/>
        </authorList>
    </citation>
    <scope>NUCLEOTIDE SEQUENCE [LARGE SCALE GENOMIC DNA]</scope>
    <source>
        <strain evidence="2 3">CGMCC 1.6502</strain>
    </source>
</reference>
<dbReference type="InterPro" id="IPR029055">
    <property type="entry name" value="Ntn_hydrolases_N"/>
</dbReference>
<feature type="domain" description="Peptidase C45 hydrolase" evidence="1">
    <location>
        <begin position="105"/>
        <end position="311"/>
    </location>
</feature>
<keyword evidence="3" id="KW-1185">Reference proteome</keyword>
<dbReference type="SUPFAM" id="SSF56235">
    <property type="entry name" value="N-terminal nucleophile aminohydrolases (Ntn hydrolases)"/>
    <property type="match status" value="1"/>
</dbReference>
<dbReference type="InterPro" id="IPR005079">
    <property type="entry name" value="Peptidase_C45_hydrolase"/>
</dbReference>
<name>A0A1G8VV78_9BACI</name>
<dbReference type="PANTHER" id="PTHR34180">
    <property type="entry name" value="PEPTIDASE C45"/>
    <property type="match status" value="1"/>
</dbReference>
<dbReference type="NCBIfam" id="NF040521">
    <property type="entry name" value="C45_proenzyme"/>
    <property type="match status" value="1"/>
</dbReference>
<dbReference type="PANTHER" id="PTHR34180:SF1">
    <property type="entry name" value="BETA-ALANYL-DOPAMINE_CARCININE HYDROLASE"/>
    <property type="match status" value="1"/>
</dbReference>
<gene>
    <name evidence="2" type="ORF">SAMN05216243_0377</name>
</gene>
<proteinExistence type="predicted"/>
<keyword evidence="2" id="KW-0378">Hydrolase</keyword>
<evidence type="ECO:0000259" key="1">
    <source>
        <dbReference type="Pfam" id="PF03417"/>
    </source>
</evidence>
<dbReference type="RefSeq" id="WP_093210504.1">
    <property type="nucleotide sequence ID" value="NZ_FNFL01000001.1"/>
</dbReference>
<evidence type="ECO:0000313" key="2">
    <source>
        <dbReference type="EMBL" id="SDJ69879.1"/>
    </source>
</evidence>
<evidence type="ECO:0000313" key="3">
    <source>
        <dbReference type="Proteomes" id="UP000198694"/>
    </source>
</evidence>
<protein>
    <submittedName>
        <fullName evidence="2">Predicted choloylglycine hydrolase</fullName>
    </submittedName>
</protein>
<dbReference type="OrthoDB" id="8617387at2"/>
<dbReference type="STRING" id="407036.SAMN05216243_0377"/>
<accession>A0A1G8VV78</accession>
<dbReference type="GO" id="GO:0016787">
    <property type="term" value="F:hydrolase activity"/>
    <property type="evidence" value="ECO:0007669"/>
    <property type="project" value="UniProtKB-KW"/>
</dbReference>
<dbReference type="Proteomes" id="UP000198694">
    <property type="component" value="Unassembled WGS sequence"/>
</dbReference>
<dbReference type="InterPro" id="IPR047794">
    <property type="entry name" value="C45_proenzyme-like"/>
</dbReference>
<sequence length="347" mass="40286">MKNITTQFFEFRGSHYDFGLAQGKRLINTALYKNYREVNKPRKRPRYVVDLNKAYDLLSKYSPRQWRELQGLADGLDVSLEEAVTNYSGYQQEWKKSGCSIITGNDFLVRNYDYHPKTYEGRFVIYQPDEGYATIGPSQRITGRADGMNEHGLTMGYNFVHRRNPGDGFICNAITRMVLENCKDNREALAMLKELPHRHSFNYLVYDKQGNSHVVEGSPRNVTVKEAQISTNHFDIQTTENRYHLEDSKRRMALLSKNMEKLHSPYQAFRFFNDRDKGVFSEKYANWAGTLHTSAYIPSKLSVWFAVGGDREPFVISFKDWLAGKDSKIKQLRGFLNTEEPMPFMEG</sequence>